<gene>
    <name evidence="1" type="primary">ORF125249</name>
</gene>
<dbReference type="EMBL" id="HACG01034414">
    <property type="protein sequence ID" value="CEK81279.1"/>
    <property type="molecule type" value="Transcribed_RNA"/>
</dbReference>
<accession>A0A0B7AJU3</accession>
<proteinExistence type="predicted"/>
<dbReference type="AlphaFoldDB" id="A0A0B7AJU3"/>
<name>A0A0B7AJU3_9EUPU</name>
<organism evidence="1">
    <name type="scientific">Arion vulgaris</name>
    <dbReference type="NCBI Taxonomy" id="1028688"/>
    <lineage>
        <taxon>Eukaryota</taxon>
        <taxon>Metazoa</taxon>
        <taxon>Spiralia</taxon>
        <taxon>Lophotrochozoa</taxon>
        <taxon>Mollusca</taxon>
        <taxon>Gastropoda</taxon>
        <taxon>Heterobranchia</taxon>
        <taxon>Euthyneura</taxon>
        <taxon>Panpulmonata</taxon>
        <taxon>Eupulmonata</taxon>
        <taxon>Stylommatophora</taxon>
        <taxon>Helicina</taxon>
        <taxon>Arionoidea</taxon>
        <taxon>Arionidae</taxon>
        <taxon>Arion</taxon>
    </lineage>
</organism>
<sequence length="54" mass="6351">MHQSSSAAMNVQHFLTLNKMMPSTELFLSSLVLELTTTQHSRQTNSYYIFRSRW</sequence>
<protein>
    <submittedName>
        <fullName evidence="1">Uncharacterized protein</fullName>
    </submittedName>
</protein>
<evidence type="ECO:0000313" key="1">
    <source>
        <dbReference type="EMBL" id="CEK81279.1"/>
    </source>
</evidence>
<reference evidence="1" key="1">
    <citation type="submission" date="2014-12" db="EMBL/GenBank/DDBJ databases">
        <title>Insight into the proteome of Arion vulgaris.</title>
        <authorList>
            <person name="Aradska J."/>
            <person name="Bulat T."/>
            <person name="Smidak R."/>
            <person name="Sarate P."/>
            <person name="Gangsoo J."/>
            <person name="Sialana F."/>
            <person name="Bilban M."/>
            <person name="Lubec G."/>
        </authorList>
    </citation>
    <scope>NUCLEOTIDE SEQUENCE</scope>
    <source>
        <tissue evidence="1">Skin</tissue>
    </source>
</reference>